<dbReference type="AlphaFoldDB" id="A0A4Z1RAZ6"/>
<organism evidence="2 3">
    <name type="scientific">Agrobacterium salinitolerans</name>
    <dbReference type="NCBI Taxonomy" id="1183413"/>
    <lineage>
        <taxon>Bacteria</taxon>
        <taxon>Pseudomonadati</taxon>
        <taxon>Pseudomonadota</taxon>
        <taxon>Alphaproteobacteria</taxon>
        <taxon>Hyphomicrobiales</taxon>
        <taxon>Rhizobiaceae</taxon>
        <taxon>Rhizobium/Agrobacterium group</taxon>
        <taxon>Agrobacterium</taxon>
    </lineage>
</organism>
<gene>
    <name evidence="2" type="ORF">CFBP5507_07665</name>
</gene>
<evidence type="ECO:0000256" key="1">
    <source>
        <dbReference type="SAM" id="MobiDB-lite"/>
    </source>
</evidence>
<dbReference type="RefSeq" id="WP_137410527.1">
    <property type="nucleotide sequence ID" value="NZ_CP109968.1"/>
</dbReference>
<dbReference type="Proteomes" id="UP000298735">
    <property type="component" value="Chromosome Circular"/>
</dbReference>
<evidence type="ECO:0000313" key="3">
    <source>
        <dbReference type="Proteomes" id="UP000298735"/>
    </source>
</evidence>
<dbReference type="EMBL" id="CP109968">
    <property type="protein sequence ID" value="UYZ06142.1"/>
    <property type="molecule type" value="Genomic_DNA"/>
</dbReference>
<accession>A0A4Z1RAZ6</accession>
<name>A0A4Z1RAZ6_9HYPH</name>
<proteinExistence type="predicted"/>
<feature type="region of interest" description="Disordered" evidence="1">
    <location>
        <begin position="100"/>
        <end position="119"/>
    </location>
</feature>
<reference evidence="2" key="1">
    <citation type="submission" date="2022-10" db="EMBL/GenBank/DDBJ databases">
        <title>Complete genome sequence of Agrobacterium salinitolerans CFBP5507.</title>
        <authorList>
            <person name="Tchabashvili S."/>
            <person name="Yen H.-C."/>
            <person name="Haryono M."/>
            <person name="Lin Y.-C."/>
            <person name="Lai E.-M."/>
            <person name="Kuo C.-H."/>
        </authorList>
    </citation>
    <scope>NUCLEOTIDE SEQUENCE</scope>
    <source>
        <strain evidence="2">CFBP5507</strain>
    </source>
</reference>
<sequence length="119" mass="13036">MTAISTPIIKPADEAGQIANARDFYLRGAFEGALNATTAADAVTANDDNLESEDGDPGEYINADAMRQRYEHMSREDLYNRVLALEGYIFGATGIEAPEQMEVPESDSLEEMDTSHFVN</sequence>
<dbReference type="KEGG" id="asal:CFBP5507_07665"/>
<protein>
    <submittedName>
        <fullName evidence="2">Uncharacterized protein</fullName>
    </submittedName>
</protein>
<evidence type="ECO:0000313" key="2">
    <source>
        <dbReference type="EMBL" id="UYZ06142.1"/>
    </source>
</evidence>
<feature type="compositionally biased region" description="Acidic residues" evidence="1">
    <location>
        <begin position="102"/>
        <end position="112"/>
    </location>
</feature>